<dbReference type="GO" id="GO:0046819">
    <property type="term" value="P:protein secretion by the type V secretion system"/>
    <property type="evidence" value="ECO:0007669"/>
    <property type="project" value="TreeGrafter"/>
</dbReference>
<organism evidence="7 8">
    <name type="scientific">Azotobacter vinelandii (strain DJ / ATCC BAA-1303)</name>
    <dbReference type="NCBI Taxonomy" id="322710"/>
    <lineage>
        <taxon>Bacteria</taxon>
        <taxon>Pseudomonadati</taxon>
        <taxon>Pseudomonadota</taxon>
        <taxon>Gammaproteobacteria</taxon>
        <taxon>Pseudomonadales</taxon>
        <taxon>Pseudomonadaceae</taxon>
        <taxon>Azotobacter</taxon>
    </lineage>
</organism>
<keyword evidence="2" id="KW-0812">Transmembrane</keyword>
<evidence type="ECO:0008006" key="9">
    <source>
        <dbReference type="Google" id="ProtNLM"/>
    </source>
</evidence>
<keyword evidence="1" id="KW-1134">Transmembrane beta strand</keyword>
<evidence type="ECO:0000256" key="3">
    <source>
        <dbReference type="ARBA" id="ARBA00023237"/>
    </source>
</evidence>
<dbReference type="RefSeq" id="WP_012702307.1">
    <property type="nucleotide sequence ID" value="NC_012560.1"/>
</dbReference>
<evidence type="ECO:0000256" key="4">
    <source>
        <dbReference type="SAM" id="SignalP"/>
    </source>
</evidence>
<keyword evidence="8" id="KW-1185">Reference proteome</keyword>
<dbReference type="HOGENOM" id="CLU_021521_2_2_6"/>
<feature type="domain" description="Haemolysin activator HlyB C-terminal" evidence="5">
    <location>
        <begin position="204"/>
        <end position="510"/>
    </location>
</feature>
<dbReference type="InterPro" id="IPR013686">
    <property type="entry name" value="Polypept-transport_assoc_ShlB"/>
</dbReference>
<dbReference type="eggNOG" id="COG2831">
    <property type="taxonomic scope" value="Bacteria"/>
</dbReference>
<dbReference type="GeneID" id="88186758"/>
<gene>
    <name evidence="7" type="ordered locus">Avin_37880</name>
</gene>
<accession>C1DS57</accession>
<evidence type="ECO:0000259" key="6">
    <source>
        <dbReference type="Pfam" id="PF08479"/>
    </source>
</evidence>
<sequence length="550" mass="60668">MRHPLRPLFALCTCLPVCSVLAAILPDAGRLIQDIESTPLSIPTPQRLDLTLPESGNEQVTAGGPKLSVKAFRLSGNQAIPSSELLPLLDDLKGRDLGLAELQQAAWRLSNHYRQRGYPLARAYLPPQEIDRGIVEIALLEGRYGQIRLQNGSHVGNRVLARPLSLLESGAAVEGKALERSLLLLQDTPGVEVRSTLRPGASVGTTDLIVETRPAPLLSGSLDADNHGNRFMGQNRLGLTLNLNSPLGLGDLLTLRGMRSDEGQNYRRIVYQLPLGPAGTQLGVAYSDMDYELSKDFDELDAHGNARIVTAFVLQPLIRSRAFNLYGHLQFEDKFLEDDIDLFSSRSDKRLRNWSATLSGNAQDSLGGVTGFALTYTHGDLNIDSGDVERLDAATARTQGSFNKWNPAILRLQRLTERLSLYIHLQAQLSDGNLDSAEKFWLGGPYGVRAYPQGEATGDQGWLANIELRYALTPAWQFSTFIDHGEVHLNEDTWDAGDNHRRLSGAGVGVGWNDHGWRISVVSAWKLGSERTESDVNRTPRLWAQLVRYF</sequence>
<dbReference type="InterPro" id="IPR051544">
    <property type="entry name" value="TPS_OM_transporter"/>
</dbReference>
<keyword evidence="4" id="KW-0732">Signal</keyword>
<dbReference type="STRING" id="322710.Avin_37880"/>
<evidence type="ECO:0000313" key="7">
    <source>
        <dbReference type="EMBL" id="ACO79932.1"/>
    </source>
</evidence>
<dbReference type="Gene3D" id="3.10.20.310">
    <property type="entry name" value="membrane protein fhac"/>
    <property type="match status" value="1"/>
</dbReference>
<keyword evidence="1" id="KW-0472">Membrane</keyword>
<dbReference type="AlphaFoldDB" id="C1DS57"/>
<dbReference type="KEGG" id="avn:Avin_37880"/>
<dbReference type="GO" id="GO:0098046">
    <property type="term" value="C:type V protein secretion system complex"/>
    <property type="evidence" value="ECO:0007669"/>
    <property type="project" value="TreeGrafter"/>
</dbReference>
<dbReference type="OrthoDB" id="572300at2"/>
<dbReference type="EMBL" id="CP001157">
    <property type="protein sequence ID" value="ACO79932.1"/>
    <property type="molecule type" value="Genomic_DNA"/>
</dbReference>
<reference evidence="7 8" key="1">
    <citation type="journal article" date="2009" name="J. Bacteriol.">
        <title>Genome sequence of Azotobacter vinelandii, an obligate aerobe specialized to support diverse anaerobic metabolic processes.</title>
        <authorList>
            <person name="Setubal J.C."/>
            <person name="dos Santos P."/>
            <person name="Goldman B.S."/>
            <person name="Ertesvag H."/>
            <person name="Espin G."/>
            <person name="Rubio L.M."/>
            <person name="Valla S."/>
            <person name="Almeida N.F."/>
            <person name="Balasubramanian D."/>
            <person name="Cromes L."/>
            <person name="Curatti L."/>
            <person name="Du Z."/>
            <person name="Godsy E."/>
            <person name="Goodner B."/>
            <person name="Hellner-Burris K."/>
            <person name="Hernandez J.A."/>
            <person name="Houmiel K."/>
            <person name="Imperial J."/>
            <person name="Kennedy C."/>
            <person name="Larson T.J."/>
            <person name="Latreille P."/>
            <person name="Ligon L.S."/>
            <person name="Lu J."/>
            <person name="Maerk M."/>
            <person name="Miller N.M."/>
            <person name="Norton S."/>
            <person name="O'Carroll I.P."/>
            <person name="Paulsen I."/>
            <person name="Raulfs E.C."/>
            <person name="Roemer R."/>
            <person name="Rosser J."/>
            <person name="Segura D."/>
            <person name="Slater S."/>
            <person name="Stricklin S.L."/>
            <person name="Studholme D.J."/>
            <person name="Sun J."/>
            <person name="Viana C.J."/>
            <person name="Wallin E."/>
            <person name="Wang B."/>
            <person name="Wheeler C."/>
            <person name="Zhu H."/>
            <person name="Dean D.R."/>
            <person name="Dixon R."/>
            <person name="Wood D."/>
        </authorList>
    </citation>
    <scope>NUCLEOTIDE SEQUENCE [LARGE SCALE GENOMIC DNA]</scope>
    <source>
        <strain evidence="8">DJ / ATCC BAA-1303</strain>
    </source>
</reference>
<keyword evidence="3" id="KW-0998">Cell outer membrane</keyword>
<dbReference type="InterPro" id="IPR005565">
    <property type="entry name" value="Hemolysn_activator_HlyB_C"/>
</dbReference>
<feature type="domain" description="Polypeptide-transport-associated ShlB-type" evidence="6">
    <location>
        <begin position="68"/>
        <end position="142"/>
    </location>
</feature>
<dbReference type="Proteomes" id="UP000002424">
    <property type="component" value="Chromosome"/>
</dbReference>
<protein>
    <recommendedName>
        <fullName evidence="9">Hemolysin activation/secretion protein</fullName>
    </recommendedName>
</protein>
<name>C1DS57_AZOVD</name>
<feature type="chain" id="PRO_5002908835" description="Hemolysin activation/secretion protein" evidence="4">
    <location>
        <begin position="23"/>
        <end position="550"/>
    </location>
</feature>
<evidence type="ECO:0000313" key="8">
    <source>
        <dbReference type="Proteomes" id="UP000002424"/>
    </source>
</evidence>
<dbReference type="Pfam" id="PF03865">
    <property type="entry name" value="ShlB"/>
    <property type="match status" value="1"/>
</dbReference>
<dbReference type="PANTHER" id="PTHR34597">
    <property type="entry name" value="SLR1661 PROTEIN"/>
    <property type="match status" value="1"/>
</dbReference>
<dbReference type="PANTHER" id="PTHR34597:SF1">
    <property type="entry name" value="HEME_HEMOPEXIN TRANSPORTER PROTEIN HUXB"/>
    <property type="match status" value="1"/>
</dbReference>
<dbReference type="EnsemblBacteria" id="ACO79932">
    <property type="protein sequence ID" value="ACO79932"/>
    <property type="gene ID" value="Avin_37880"/>
</dbReference>
<evidence type="ECO:0000259" key="5">
    <source>
        <dbReference type="Pfam" id="PF03865"/>
    </source>
</evidence>
<dbReference type="Pfam" id="PF08479">
    <property type="entry name" value="POTRA_2"/>
    <property type="match status" value="1"/>
</dbReference>
<evidence type="ECO:0000256" key="1">
    <source>
        <dbReference type="ARBA" id="ARBA00022452"/>
    </source>
</evidence>
<evidence type="ECO:0000256" key="2">
    <source>
        <dbReference type="ARBA" id="ARBA00022692"/>
    </source>
</evidence>
<dbReference type="Gene3D" id="2.40.160.50">
    <property type="entry name" value="membrane protein fhac: a member of the omp85/tpsb transporter family"/>
    <property type="match status" value="1"/>
</dbReference>
<proteinExistence type="predicted"/>
<feature type="signal peptide" evidence="4">
    <location>
        <begin position="1"/>
        <end position="22"/>
    </location>
</feature>
<dbReference type="GO" id="GO:0008320">
    <property type="term" value="F:protein transmembrane transporter activity"/>
    <property type="evidence" value="ECO:0007669"/>
    <property type="project" value="TreeGrafter"/>
</dbReference>